<dbReference type="InterPro" id="IPR057670">
    <property type="entry name" value="SH3_retrovirus"/>
</dbReference>
<evidence type="ECO:0000313" key="4">
    <source>
        <dbReference type="Proteomes" id="UP000036403"/>
    </source>
</evidence>
<dbReference type="Pfam" id="PF25597">
    <property type="entry name" value="SH3_retrovirus"/>
    <property type="match status" value="1"/>
</dbReference>
<accession>A0A0J7K7B5</accession>
<keyword evidence="4" id="KW-1185">Reference proteome</keyword>
<gene>
    <name evidence="3" type="ORF">RF55_14623</name>
</gene>
<dbReference type="PaxDb" id="67767-A0A0J7K7B5"/>
<dbReference type="Proteomes" id="UP000036403">
    <property type="component" value="Unassembled WGS sequence"/>
</dbReference>
<feature type="compositionally biased region" description="Basic and acidic residues" evidence="1">
    <location>
        <begin position="60"/>
        <end position="72"/>
    </location>
</feature>
<organism evidence="3 4">
    <name type="scientific">Lasius niger</name>
    <name type="common">Black garden ant</name>
    <dbReference type="NCBI Taxonomy" id="67767"/>
    <lineage>
        <taxon>Eukaryota</taxon>
        <taxon>Metazoa</taxon>
        <taxon>Ecdysozoa</taxon>
        <taxon>Arthropoda</taxon>
        <taxon>Hexapoda</taxon>
        <taxon>Insecta</taxon>
        <taxon>Pterygota</taxon>
        <taxon>Neoptera</taxon>
        <taxon>Endopterygota</taxon>
        <taxon>Hymenoptera</taxon>
        <taxon>Apocrita</taxon>
        <taxon>Aculeata</taxon>
        <taxon>Formicoidea</taxon>
        <taxon>Formicidae</taxon>
        <taxon>Formicinae</taxon>
        <taxon>Lasius</taxon>
        <taxon>Lasius</taxon>
    </lineage>
</organism>
<feature type="compositionally biased region" description="Basic and acidic residues" evidence="1">
    <location>
        <begin position="36"/>
        <end position="51"/>
    </location>
</feature>
<dbReference type="EMBL" id="LBMM01012129">
    <property type="protein sequence ID" value="KMQ86393.1"/>
    <property type="molecule type" value="Genomic_DNA"/>
</dbReference>
<comment type="caution">
    <text evidence="3">The sequence shown here is derived from an EMBL/GenBank/DDBJ whole genome shotgun (WGS) entry which is preliminary data.</text>
</comment>
<sequence length="183" mass="21606">MIGYNDDSKAYKIYDPTGKRILIRKDVIFNENRDRLHKMTETKVVDNKDDQETSEEEIDQPERGRQPSESDKLKKKYRNLRLLIPRSPYNTRKGSRSNEDESEEIVIMAEVCVAQLEPTNLEDAMKSRDSRKWLAAINEEIDSLEKNETWVLVPQTKDKHVITNRWVFKKKYKVNGEVDKYKA</sequence>
<dbReference type="OrthoDB" id="8061778at2759"/>
<proteinExistence type="predicted"/>
<evidence type="ECO:0000259" key="2">
    <source>
        <dbReference type="Pfam" id="PF25597"/>
    </source>
</evidence>
<feature type="domain" description="Retroviral polymerase SH3-like" evidence="2">
    <location>
        <begin position="1"/>
        <end position="33"/>
    </location>
</feature>
<feature type="region of interest" description="Disordered" evidence="1">
    <location>
        <begin position="36"/>
        <end position="78"/>
    </location>
</feature>
<name>A0A0J7K7B5_LASNI</name>
<reference evidence="3 4" key="1">
    <citation type="submission" date="2015-04" db="EMBL/GenBank/DDBJ databases">
        <title>Lasius niger genome sequencing.</title>
        <authorList>
            <person name="Konorov E.A."/>
            <person name="Nikitin M.A."/>
            <person name="Kirill M.V."/>
            <person name="Chang P."/>
        </authorList>
    </citation>
    <scope>NUCLEOTIDE SEQUENCE [LARGE SCALE GENOMIC DNA]</scope>
    <source>
        <tissue evidence="3">Whole</tissue>
    </source>
</reference>
<dbReference type="STRING" id="67767.A0A0J7K7B5"/>
<dbReference type="AlphaFoldDB" id="A0A0J7K7B5"/>
<evidence type="ECO:0000313" key="3">
    <source>
        <dbReference type="EMBL" id="KMQ86393.1"/>
    </source>
</evidence>
<evidence type="ECO:0000256" key="1">
    <source>
        <dbReference type="SAM" id="MobiDB-lite"/>
    </source>
</evidence>
<protein>
    <submittedName>
        <fullName evidence="3">Gag-pol polyprotein</fullName>
    </submittedName>
</protein>